<dbReference type="CDD" id="cd03230">
    <property type="entry name" value="ABC_DR_subfamily_A"/>
    <property type="match status" value="1"/>
</dbReference>
<accession>A0A1D7QT44</accession>
<dbReference type="SMART" id="SM00382">
    <property type="entry name" value="AAA"/>
    <property type="match status" value="1"/>
</dbReference>
<dbReference type="InterPro" id="IPR005895">
    <property type="entry name" value="ABC_transptr_haem_export_CcmA"/>
</dbReference>
<dbReference type="AlphaFoldDB" id="A0A1D7QT44"/>
<dbReference type="SUPFAM" id="SSF52540">
    <property type="entry name" value="P-loop containing nucleoside triphosphate hydrolases"/>
    <property type="match status" value="1"/>
</dbReference>
<dbReference type="Pfam" id="PF00005">
    <property type="entry name" value="ABC_tran"/>
    <property type="match status" value="1"/>
</dbReference>
<evidence type="ECO:0000256" key="1">
    <source>
        <dbReference type="ARBA" id="ARBA00005417"/>
    </source>
</evidence>
<dbReference type="OrthoDB" id="9804819at2"/>
<sequence length="235" mass="26483">MIETGNLTKAMGEKLIVKDVSLTIGRGESVAVLGPNGAGKSTWLKLVAGLIRPTSGTISINGKKRKQDSYLQQKDLGYLGHQSFLYDQFSPYENLMYYAKLYGMKHPQKRIDELIERINLTYFKHEPVRSFSRGMVQRTAIARAILHEPELLLLDEPHTGLDQQSKAWFSAMVQDVKRNGTTVVMVTHEFDQMMNVCDRVVVFRNGRVTEDASVSAATSLTEVKELYDKQQVVLA</sequence>
<dbReference type="NCBIfam" id="TIGR01189">
    <property type="entry name" value="ccmA"/>
    <property type="match status" value="1"/>
</dbReference>
<dbReference type="PANTHER" id="PTHR42711">
    <property type="entry name" value="ABC TRANSPORTER ATP-BINDING PROTEIN"/>
    <property type="match status" value="1"/>
</dbReference>
<dbReference type="EMBL" id="CP012502">
    <property type="protein sequence ID" value="AOM82193.1"/>
    <property type="molecule type" value="Genomic_DNA"/>
</dbReference>
<keyword evidence="8" id="KW-1185">Reference proteome</keyword>
<feature type="domain" description="ABC transporter" evidence="6">
    <location>
        <begin position="2"/>
        <end position="230"/>
    </location>
</feature>
<evidence type="ECO:0000313" key="7">
    <source>
        <dbReference type="EMBL" id="AOM82193.1"/>
    </source>
</evidence>
<dbReference type="PATRIC" id="fig|632773.3.peg.868"/>
<dbReference type="GO" id="GO:0017004">
    <property type="term" value="P:cytochrome complex assembly"/>
    <property type="evidence" value="ECO:0007669"/>
    <property type="project" value="UniProtKB-KW"/>
</dbReference>
<dbReference type="InterPro" id="IPR003593">
    <property type="entry name" value="AAA+_ATPase"/>
</dbReference>
<evidence type="ECO:0000259" key="6">
    <source>
        <dbReference type="PROSITE" id="PS50893"/>
    </source>
</evidence>
<dbReference type="InterPro" id="IPR003439">
    <property type="entry name" value="ABC_transporter-like_ATP-bd"/>
</dbReference>
<dbReference type="Proteomes" id="UP000094463">
    <property type="component" value="Chromosome"/>
</dbReference>
<dbReference type="STRING" id="632773.BBEV_0822"/>
<dbReference type="KEGG" id="bbev:BBEV_0822"/>
<dbReference type="GO" id="GO:0022857">
    <property type="term" value="F:transmembrane transporter activity"/>
    <property type="evidence" value="ECO:0007669"/>
    <property type="project" value="InterPro"/>
</dbReference>
<evidence type="ECO:0000256" key="5">
    <source>
        <dbReference type="ARBA" id="ARBA00022840"/>
    </source>
</evidence>
<dbReference type="GO" id="GO:0005524">
    <property type="term" value="F:ATP binding"/>
    <property type="evidence" value="ECO:0007669"/>
    <property type="project" value="UniProtKB-KW"/>
</dbReference>
<dbReference type="InterPro" id="IPR027417">
    <property type="entry name" value="P-loop_NTPase"/>
</dbReference>
<name>A0A1D7QT44_9BACI</name>
<dbReference type="RefSeq" id="WP_069364308.1">
    <property type="nucleotide sequence ID" value="NZ_CP012502.1"/>
</dbReference>
<dbReference type="PROSITE" id="PS50893">
    <property type="entry name" value="ABC_TRANSPORTER_2"/>
    <property type="match status" value="1"/>
</dbReference>
<dbReference type="GO" id="GO:0016887">
    <property type="term" value="F:ATP hydrolysis activity"/>
    <property type="evidence" value="ECO:0007669"/>
    <property type="project" value="InterPro"/>
</dbReference>
<dbReference type="PANTHER" id="PTHR42711:SF5">
    <property type="entry name" value="ABC TRANSPORTER ATP-BINDING PROTEIN NATA"/>
    <property type="match status" value="1"/>
</dbReference>
<gene>
    <name evidence="7" type="primary">natA</name>
    <name evidence="7" type="ORF">BBEV_0822</name>
</gene>
<keyword evidence="3" id="KW-0547">Nucleotide-binding</keyword>
<evidence type="ECO:0000256" key="2">
    <source>
        <dbReference type="ARBA" id="ARBA00022448"/>
    </source>
</evidence>
<keyword evidence="4" id="KW-0201">Cytochrome c-type biogenesis</keyword>
<evidence type="ECO:0000256" key="4">
    <source>
        <dbReference type="ARBA" id="ARBA00022748"/>
    </source>
</evidence>
<evidence type="ECO:0000256" key="3">
    <source>
        <dbReference type="ARBA" id="ARBA00022741"/>
    </source>
</evidence>
<proteinExistence type="inferred from homology"/>
<organism evidence="7 8">
    <name type="scientific">Salisediminibacterium beveridgei</name>
    <dbReference type="NCBI Taxonomy" id="632773"/>
    <lineage>
        <taxon>Bacteria</taxon>
        <taxon>Bacillati</taxon>
        <taxon>Bacillota</taxon>
        <taxon>Bacilli</taxon>
        <taxon>Bacillales</taxon>
        <taxon>Bacillaceae</taxon>
        <taxon>Salisediminibacterium</taxon>
    </lineage>
</organism>
<comment type="similarity">
    <text evidence="1">Belongs to the ABC transporter superfamily.</text>
</comment>
<dbReference type="InterPro" id="IPR050763">
    <property type="entry name" value="ABC_transporter_ATP-binding"/>
</dbReference>
<keyword evidence="5" id="KW-0067">ATP-binding</keyword>
<evidence type="ECO:0000313" key="8">
    <source>
        <dbReference type="Proteomes" id="UP000094463"/>
    </source>
</evidence>
<keyword evidence="2" id="KW-0813">Transport</keyword>
<dbReference type="Gene3D" id="3.40.50.300">
    <property type="entry name" value="P-loop containing nucleotide triphosphate hydrolases"/>
    <property type="match status" value="1"/>
</dbReference>
<reference evidence="7 8" key="1">
    <citation type="submission" date="2015-08" db="EMBL/GenBank/DDBJ databases">
        <title>The complete genome sequence of Bacillus beveridgei MLTeJB.</title>
        <authorList>
            <person name="Hanson T.E."/>
            <person name="Mesa C."/>
            <person name="Basesman S.M."/>
            <person name="Oremland R.S."/>
        </authorList>
    </citation>
    <scope>NUCLEOTIDE SEQUENCE [LARGE SCALE GENOMIC DNA]</scope>
    <source>
        <strain evidence="7 8">MLTeJB</strain>
    </source>
</reference>
<protein>
    <submittedName>
        <fullName evidence="7">ABC transporter involved in cytochrome c biogenesis, ATPase component CcmA</fullName>
    </submittedName>
</protein>